<dbReference type="AlphaFoldDB" id="A0A4S8IF03"/>
<dbReference type="STRING" id="52838.A0A4S8IF03"/>
<organism evidence="3 4">
    <name type="scientific">Musa balbisiana</name>
    <name type="common">Banana</name>
    <dbReference type="NCBI Taxonomy" id="52838"/>
    <lineage>
        <taxon>Eukaryota</taxon>
        <taxon>Viridiplantae</taxon>
        <taxon>Streptophyta</taxon>
        <taxon>Embryophyta</taxon>
        <taxon>Tracheophyta</taxon>
        <taxon>Spermatophyta</taxon>
        <taxon>Magnoliopsida</taxon>
        <taxon>Liliopsida</taxon>
        <taxon>Zingiberales</taxon>
        <taxon>Musaceae</taxon>
        <taxon>Musa</taxon>
    </lineage>
</organism>
<dbReference type="GO" id="GO:0042910">
    <property type="term" value="F:xenobiotic transmembrane transporter activity"/>
    <property type="evidence" value="ECO:0007669"/>
    <property type="project" value="InterPro"/>
</dbReference>
<keyword evidence="2" id="KW-1133">Transmembrane helix</keyword>
<comment type="caution">
    <text evidence="3">The sequence shown here is derived from an EMBL/GenBank/DDBJ whole genome shotgun (WGS) entry which is preliminary data.</text>
</comment>
<proteinExistence type="inferred from homology"/>
<dbReference type="Proteomes" id="UP000317650">
    <property type="component" value="Chromosome 9"/>
</dbReference>
<keyword evidence="4" id="KW-1185">Reference proteome</keyword>
<dbReference type="GO" id="GO:0015297">
    <property type="term" value="F:antiporter activity"/>
    <property type="evidence" value="ECO:0007669"/>
    <property type="project" value="InterPro"/>
</dbReference>
<dbReference type="GO" id="GO:0016020">
    <property type="term" value="C:membrane"/>
    <property type="evidence" value="ECO:0007669"/>
    <property type="project" value="InterPro"/>
</dbReference>
<sequence length="131" mass="14284">MDHLCVRCLPPVLVPLCHGGRPEPVDPTKTSLEGVEEEMADELGMGTALETLCGQAVGAGQLHTVGIYMQRSWIIALVAATALIPLYVFTAPILKLQHQPDDTSDVAGRFRIRVIPQLFAYAVNFPLQKFS</sequence>
<comment type="similarity">
    <text evidence="1">Belongs to the multi antimicrobial extrusion (MATE) (TC 2.A.66.1) family.</text>
</comment>
<dbReference type="PANTHER" id="PTHR11206">
    <property type="entry name" value="MULTIDRUG RESISTANCE PROTEIN"/>
    <property type="match status" value="1"/>
</dbReference>
<protein>
    <submittedName>
        <fullName evidence="3">Uncharacterized protein</fullName>
    </submittedName>
</protein>
<evidence type="ECO:0000313" key="3">
    <source>
        <dbReference type="EMBL" id="THU46808.1"/>
    </source>
</evidence>
<dbReference type="EMBL" id="PYDT01000010">
    <property type="protein sequence ID" value="THU46808.1"/>
    <property type="molecule type" value="Genomic_DNA"/>
</dbReference>
<keyword evidence="2" id="KW-0472">Membrane</keyword>
<dbReference type="Pfam" id="PF01554">
    <property type="entry name" value="MatE"/>
    <property type="match status" value="1"/>
</dbReference>
<evidence type="ECO:0000313" key="4">
    <source>
        <dbReference type="Proteomes" id="UP000317650"/>
    </source>
</evidence>
<keyword evidence="2" id="KW-0812">Transmembrane</keyword>
<evidence type="ECO:0000256" key="2">
    <source>
        <dbReference type="SAM" id="Phobius"/>
    </source>
</evidence>
<accession>A0A4S8IF03</accession>
<dbReference type="InterPro" id="IPR002528">
    <property type="entry name" value="MATE_fam"/>
</dbReference>
<reference evidence="3 4" key="1">
    <citation type="journal article" date="2019" name="Nat. Plants">
        <title>Genome sequencing of Musa balbisiana reveals subgenome evolution and function divergence in polyploid bananas.</title>
        <authorList>
            <person name="Yao X."/>
        </authorList>
    </citation>
    <scope>NUCLEOTIDE SEQUENCE [LARGE SCALE GENOMIC DNA]</scope>
    <source>
        <strain evidence="4">cv. DH-PKW</strain>
        <tissue evidence="3">Leaves</tissue>
    </source>
</reference>
<feature type="transmembrane region" description="Helical" evidence="2">
    <location>
        <begin position="73"/>
        <end position="94"/>
    </location>
</feature>
<evidence type="ECO:0000256" key="1">
    <source>
        <dbReference type="ARBA" id="ARBA00010199"/>
    </source>
</evidence>
<name>A0A4S8IF03_MUSBA</name>
<gene>
    <name evidence="3" type="ORF">C4D60_Mb09t08800</name>
</gene>